<dbReference type="SUPFAM" id="SSF47616">
    <property type="entry name" value="GST C-terminal domain-like"/>
    <property type="match status" value="1"/>
</dbReference>
<organism evidence="2 3">
    <name type="scientific">Trametes coccinea (strain BRFM310)</name>
    <name type="common">Pycnoporus coccineus</name>
    <dbReference type="NCBI Taxonomy" id="1353009"/>
    <lineage>
        <taxon>Eukaryota</taxon>
        <taxon>Fungi</taxon>
        <taxon>Dikarya</taxon>
        <taxon>Basidiomycota</taxon>
        <taxon>Agaricomycotina</taxon>
        <taxon>Agaricomycetes</taxon>
        <taxon>Polyporales</taxon>
        <taxon>Polyporaceae</taxon>
        <taxon>Trametes</taxon>
    </lineage>
</organism>
<accession>A0A1Y2IQI0</accession>
<dbReference type="OrthoDB" id="412788at2759"/>
<reference evidence="2 3" key="1">
    <citation type="journal article" date="2015" name="Biotechnol. Biofuels">
        <title>Enhanced degradation of softwood versus hardwood by the white-rot fungus Pycnoporus coccineus.</title>
        <authorList>
            <person name="Couturier M."/>
            <person name="Navarro D."/>
            <person name="Chevret D."/>
            <person name="Henrissat B."/>
            <person name="Piumi F."/>
            <person name="Ruiz-Duenas F.J."/>
            <person name="Martinez A.T."/>
            <person name="Grigoriev I.V."/>
            <person name="Riley R."/>
            <person name="Lipzen A."/>
            <person name="Berrin J.G."/>
            <person name="Master E.R."/>
            <person name="Rosso M.N."/>
        </authorList>
    </citation>
    <scope>NUCLEOTIDE SEQUENCE [LARGE SCALE GENOMIC DNA]</scope>
    <source>
        <strain evidence="2 3">BRFM310</strain>
    </source>
</reference>
<dbReference type="InterPro" id="IPR036249">
    <property type="entry name" value="Thioredoxin-like_sf"/>
</dbReference>
<keyword evidence="3" id="KW-1185">Reference proteome</keyword>
<feature type="domain" description="GST N-terminal" evidence="1">
    <location>
        <begin position="8"/>
        <end position="104"/>
    </location>
</feature>
<sequence length="357" mass="39292">MAETTHIPKASLYYFHGSVWASVPLLALEEKGYGPDEVDLKEVDLAKGENFMPSYLRLNPQGTVPTLVVPLEKTLAPEIESRYKAIQDTKAIVEFLDKSRSVQSRTHTTSTAPAPSLAPATIAFSTLSNQIIELLHSPTADPNALFYMNARSEEELRGLAEKLLPFLRGRRDTLAKLLQDSESGAVQVSEKTRAFWHVKQLAADKFIQVFEEASKSASELSDEAKHRREEFLQSARAAWGGLKDVLLTLHKEVIGPYTLGDQLSIADLHLAAWLSRIAFLAGANASEDGNTVLGKIEAHVGDGFGLPKDFSVAEARRRAGLAATNVDSTERQNKLAAFWDAIKERPSWKKVYASGLH</sequence>
<evidence type="ECO:0000313" key="3">
    <source>
        <dbReference type="Proteomes" id="UP000193067"/>
    </source>
</evidence>
<dbReference type="SUPFAM" id="SSF52833">
    <property type="entry name" value="Thioredoxin-like"/>
    <property type="match status" value="1"/>
</dbReference>
<dbReference type="Proteomes" id="UP000193067">
    <property type="component" value="Unassembled WGS sequence"/>
</dbReference>
<dbReference type="InterPro" id="IPR004045">
    <property type="entry name" value="Glutathione_S-Trfase_N"/>
</dbReference>
<dbReference type="Pfam" id="PF13409">
    <property type="entry name" value="GST_N_2"/>
    <property type="match status" value="1"/>
</dbReference>
<dbReference type="AlphaFoldDB" id="A0A1Y2IQI0"/>
<name>A0A1Y2IQI0_TRAC3</name>
<proteinExistence type="predicted"/>
<dbReference type="PROSITE" id="PS50404">
    <property type="entry name" value="GST_NTER"/>
    <property type="match status" value="1"/>
</dbReference>
<dbReference type="InterPro" id="IPR036282">
    <property type="entry name" value="Glutathione-S-Trfase_C_sf"/>
</dbReference>
<dbReference type="Gene3D" id="1.20.1050.10">
    <property type="match status" value="1"/>
</dbReference>
<gene>
    <name evidence="2" type="ORF">PYCCODRAFT_1434290</name>
</gene>
<dbReference type="STRING" id="1353009.A0A1Y2IQI0"/>
<evidence type="ECO:0000313" key="2">
    <source>
        <dbReference type="EMBL" id="OSD03389.1"/>
    </source>
</evidence>
<dbReference type="Gene3D" id="3.40.30.10">
    <property type="entry name" value="Glutaredoxin"/>
    <property type="match status" value="1"/>
</dbReference>
<protein>
    <recommendedName>
        <fullName evidence="1">GST N-terminal domain-containing protein</fullName>
    </recommendedName>
</protein>
<evidence type="ECO:0000259" key="1">
    <source>
        <dbReference type="PROSITE" id="PS50404"/>
    </source>
</evidence>
<dbReference type="EMBL" id="KZ084100">
    <property type="protein sequence ID" value="OSD03389.1"/>
    <property type="molecule type" value="Genomic_DNA"/>
</dbReference>